<accession>A0A9P6QSJ2</accession>
<dbReference type="OrthoDB" id="10286870at2759"/>
<keyword evidence="2" id="KW-1185">Reference proteome</keyword>
<organism evidence="1 2">
    <name type="scientific">Linnemannia gamsii</name>
    <dbReference type="NCBI Taxonomy" id="64522"/>
    <lineage>
        <taxon>Eukaryota</taxon>
        <taxon>Fungi</taxon>
        <taxon>Fungi incertae sedis</taxon>
        <taxon>Mucoromycota</taxon>
        <taxon>Mortierellomycotina</taxon>
        <taxon>Mortierellomycetes</taxon>
        <taxon>Mortierellales</taxon>
        <taxon>Mortierellaceae</taxon>
        <taxon>Linnemannia</taxon>
    </lineage>
</organism>
<sequence>MASINTGITRLSICSETASSIAATETARPYQTNPHTDHITADQSLHVENDNNEAGGSEDGKGIEGFFFVPIMPGDNGEAIAAEDDRRLASPNIKLMSHMPTNTPPAATITLATNVMVPSKVLMVPGQQCRPKRFSTIEAIASPTVRIVTVLQISQVRLERLMQIDAVQTFELAAKHGI</sequence>
<dbReference type="Proteomes" id="UP000823405">
    <property type="component" value="Unassembled WGS sequence"/>
</dbReference>
<proteinExistence type="predicted"/>
<name>A0A9P6QSJ2_9FUNG</name>
<evidence type="ECO:0000313" key="1">
    <source>
        <dbReference type="EMBL" id="KAG0287367.1"/>
    </source>
</evidence>
<evidence type="ECO:0000313" key="2">
    <source>
        <dbReference type="Proteomes" id="UP000823405"/>
    </source>
</evidence>
<dbReference type="AlphaFoldDB" id="A0A9P6QSJ2"/>
<reference evidence="1" key="1">
    <citation type="journal article" date="2020" name="Fungal Divers.">
        <title>Resolving the Mortierellaceae phylogeny through synthesis of multi-gene phylogenetics and phylogenomics.</title>
        <authorList>
            <person name="Vandepol N."/>
            <person name="Liber J."/>
            <person name="Desiro A."/>
            <person name="Na H."/>
            <person name="Kennedy M."/>
            <person name="Barry K."/>
            <person name="Grigoriev I.V."/>
            <person name="Miller A.N."/>
            <person name="O'Donnell K."/>
            <person name="Stajich J.E."/>
            <person name="Bonito G."/>
        </authorList>
    </citation>
    <scope>NUCLEOTIDE SEQUENCE</scope>
    <source>
        <strain evidence="1">NVP60</strain>
    </source>
</reference>
<comment type="caution">
    <text evidence="1">The sequence shown here is derived from an EMBL/GenBank/DDBJ whole genome shotgun (WGS) entry which is preliminary data.</text>
</comment>
<protein>
    <submittedName>
        <fullName evidence="1">Uncharacterized protein</fullName>
    </submittedName>
</protein>
<gene>
    <name evidence="1" type="ORF">BGZ97_007118</name>
</gene>
<dbReference type="EMBL" id="JAAAIN010003154">
    <property type="protein sequence ID" value="KAG0287367.1"/>
    <property type="molecule type" value="Genomic_DNA"/>
</dbReference>